<protein>
    <submittedName>
        <fullName evidence="7">ZNHIT3</fullName>
    </submittedName>
</protein>
<feature type="domain" description="HIT-type" evidence="6">
    <location>
        <begin position="16"/>
        <end position="49"/>
    </location>
</feature>
<dbReference type="PANTHER" id="PTHR13483:SF11">
    <property type="entry name" value="ZINC FINGER HIT DOMAIN-CONTAINING PROTEIN 3"/>
    <property type="match status" value="1"/>
</dbReference>
<dbReference type="SUPFAM" id="SSF144232">
    <property type="entry name" value="HIT/MYND zinc finger-like"/>
    <property type="match status" value="1"/>
</dbReference>
<dbReference type="EMBL" id="VXIV02001709">
    <property type="protein sequence ID" value="KAF6030445.1"/>
    <property type="molecule type" value="Genomic_DNA"/>
</dbReference>
<evidence type="ECO:0000256" key="3">
    <source>
        <dbReference type="ARBA" id="ARBA00022833"/>
    </source>
</evidence>
<name>A0A7J7JX38_BUGNE</name>
<dbReference type="PROSITE" id="PS51083">
    <property type="entry name" value="ZF_HIT"/>
    <property type="match status" value="1"/>
</dbReference>
<evidence type="ECO:0000256" key="5">
    <source>
        <dbReference type="SAM" id="MobiDB-lite"/>
    </source>
</evidence>
<dbReference type="GO" id="GO:0000492">
    <property type="term" value="P:box C/D snoRNP assembly"/>
    <property type="evidence" value="ECO:0007669"/>
    <property type="project" value="TreeGrafter"/>
</dbReference>
<keyword evidence="8" id="KW-1185">Reference proteome</keyword>
<keyword evidence="1" id="KW-0479">Metal-binding</keyword>
<evidence type="ECO:0000256" key="1">
    <source>
        <dbReference type="ARBA" id="ARBA00022723"/>
    </source>
</evidence>
<dbReference type="Gene3D" id="3.30.60.190">
    <property type="match status" value="1"/>
</dbReference>
<keyword evidence="3" id="KW-0862">Zinc</keyword>
<accession>A0A7J7JX38</accession>
<reference evidence="7" key="1">
    <citation type="submission" date="2020-06" db="EMBL/GenBank/DDBJ databases">
        <title>Draft genome of Bugula neritina, a colonial animal packing powerful symbionts and potential medicines.</title>
        <authorList>
            <person name="Rayko M."/>
        </authorList>
    </citation>
    <scope>NUCLEOTIDE SEQUENCE [LARGE SCALE GENOMIC DNA]</scope>
    <source>
        <strain evidence="7">Kwan_BN1</strain>
    </source>
</reference>
<comment type="caution">
    <text evidence="7">The sequence shown here is derived from an EMBL/GenBank/DDBJ whole genome shotgun (WGS) entry which is preliminary data.</text>
</comment>
<evidence type="ECO:0000313" key="7">
    <source>
        <dbReference type="EMBL" id="KAF6030445.1"/>
    </source>
</evidence>
<evidence type="ECO:0000256" key="4">
    <source>
        <dbReference type="PROSITE-ProRule" id="PRU00453"/>
    </source>
</evidence>
<gene>
    <name evidence="7" type="ORF">EB796_011286</name>
</gene>
<dbReference type="InterPro" id="IPR007529">
    <property type="entry name" value="Znf_HIT"/>
</dbReference>
<dbReference type="PANTHER" id="PTHR13483">
    <property type="entry name" value="BOX C_D SNORNA PROTEIN 1-RELATED"/>
    <property type="match status" value="1"/>
</dbReference>
<dbReference type="AlphaFoldDB" id="A0A7J7JX38"/>
<dbReference type="GO" id="GO:0008270">
    <property type="term" value="F:zinc ion binding"/>
    <property type="evidence" value="ECO:0007669"/>
    <property type="project" value="UniProtKB-UniRule"/>
</dbReference>
<feature type="compositionally biased region" description="Polar residues" evidence="5">
    <location>
        <begin position="69"/>
        <end position="80"/>
    </location>
</feature>
<dbReference type="CDD" id="cd23024">
    <property type="entry name" value="zf-HIT_ZNHIT2-3"/>
    <property type="match status" value="1"/>
</dbReference>
<dbReference type="OrthoDB" id="272357at2759"/>
<feature type="region of interest" description="Disordered" evidence="5">
    <location>
        <begin position="69"/>
        <end position="88"/>
    </location>
</feature>
<dbReference type="GO" id="GO:0005634">
    <property type="term" value="C:nucleus"/>
    <property type="evidence" value="ECO:0007669"/>
    <property type="project" value="TreeGrafter"/>
</dbReference>
<dbReference type="GO" id="GO:0048254">
    <property type="term" value="P:snoRNA localization"/>
    <property type="evidence" value="ECO:0007669"/>
    <property type="project" value="TreeGrafter"/>
</dbReference>
<dbReference type="GO" id="GO:0070761">
    <property type="term" value="C:pre-snoRNP complex"/>
    <property type="evidence" value="ECO:0007669"/>
    <property type="project" value="TreeGrafter"/>
</dbReference>
<dbReference type="Pfam" id="PF04438">
    <property type="entry name" value="zf-HIT"/>
    <property type="match status" value="1"/>
</dbReference>
<keyword evidence="2 4" id="KW-0863">Zinc-finger</keyword>
<dbReference type="Proteomes" id="UP000593567">
    <property type="component" value="Unassembled WGS sequence"/>
</dbReference>
<sequence>MSIAGSSGVDTKSTVCEICTKEPKKYKCPKCGILYCSVTCYKQHQNTDCGNRAENASIFQVIQNQSQSINEEQDSLSPSSAGEIRFAV</sequence>
<evidence type="ECO:0000259" key="6">
    <source>
        <dbReference type="PROSITE" id="PS51083"/>
    </source>
</evidence>
<dbReference type="GO" id="GO:0000463">
    <property type="term" value="P:maturation of LSU-rRNA from tricistronic rRNA transcript (SSU-rRNA, 5.8S rRNA, LSU-rRNA)"/>
    <property type="evidence" value="ECO:0007669"/>
    <property type="project" value="TreeGrafter"/>
</dbReference>
<evidence type="ECO:0000313" key="8">
    <source>
        <dbReference type="Proteomes" id="UP000593567"/>
    </source>
</evidence>
<proteinExistence type="predicted"/>
<evidence type="ECO:0000256" key="2">
    <source>
        <dbReference type="ARBA" id="ARBA00022771"/>
    </source>
</evidence>
<dbReference type="InterPro" id="IPR051639">
    <property type="entry name" value="BCD1"/>
</dbReference>
<organism evidence="7 8">
    <name type="scientific">Bugula neritina</name>
    <name type="common">Brown bryozoan</name>
    <name type="synonym">Sertularia neritina</name>
    <dbReference type="NCBI Taxonomy" id="10212"/>
    <lineage>
        <taxon>Eukaryota</taxon>
        <taxon>Metazoa</taxon>
        <taxon>Spiralia</taxon>
        <taxon>Lophotrochozoa</taxon>
        <taxon>Bryozoa</taxon>
        <taxon>Gymnolaemata</taxon>
        <taxon>Cheilostomatida</taxon>
        <taxon>Flustrina</taxon>
        <taxon>Buguloidea</taxon>
        <taxon>Bugulidae</taxon>
        <taxon>Bugula</taxon>
    </lineage>
</organism>